<reference evidence="1 3" key="1">
    <citation type="submission" date="2016-02" db="EMBL/GenBank/DDBJ databases">
        <authorList>
            <person name="Wen L."/>
            <person name="He K."/>
            <person name="Yang H."/>
        </authorList>
    </citation>
    <scope>NUCLEOTIDE SEQUENCE [LARGE SCALE GENOMIC DNA]</scope>
    <source>
        <strain evidence="1">Trichococcus_R210</strain>
    </source>
</reference>
<sequence>MTEYRLLYENPLTGPEHLTDFVKEGNPAIAFDGDGIILANADPEELGDHAHWVLWLNRVFPADIKIEWEFQPLREPGLCMLFFAALGREGQLLFSPELQERDGYYPQYHSGDINAYHISYYRRKFASERYFETCNLRKSHGFHLVAQGADPLPAVADAIDFYKLTVEKRQQWITFSINALVLFRWEDDGTLGPILKEGCVGFRQMAPMMAKYRNLKVFGIEEEGI</sequence>
<reference evidence="2 4" key="2">
    <citation type="submission" date="2016-10" db="EMBL/GenBank/DDBJ databases">
        <authorList>
            <person name="Varghese N."/>
            <person name="Submissions S."/>
        </authorList>
    </citation>
    <scope>NUCLEOTIDE SEQUENCE [LARGE SCALE GENOMIC DNA]</scope>
    <source>
        <strain evidence="2 4">DSM 22150</strain>
    </source>
</reference>
<organism evidence="1 3">
    <name type="scientific">Trichococcus ilyis</name>
    <dbReference type="NCBI Taxonomy" id="640938"/>
    <lineage>
        <taxon>Bacteria</taxon>
        <taxon>Bacillati</taxon>
        <taxon>Bacillota</taxon>
        <taxon>Bacilli</taxon>
        <taxon>Lactobacillales</taxon>
        <taxon>Carnobacteriaceae</taxon>
        <taxon>Trichococcus</taxon>
    </lineage>
</organism>
<dbReference type="Gene3D" id="2.60.120.200">
    <property type="match status" value="1"/>
</dbReference>
<evidence type="ECO:0000313" key="4">
    <source>
        <dbReference type="Proteomes" id="UP000199280"/>
    </source>
</evidence>
<gene>
    <name evidence="2" type="ORF">SAMN05216375_103122</name>
    <name evidence="1" type="ORF">TR210_990</name>
</gene>
<dbReference type="AlphaFoldDB" id="A0A143YLA0"/>
<proteinExistence type="predicted"/>
<protein>
    <submittedName>
        <fullName evidence="1">Yesu 3d-structure</fullName>
    </submittedName>
</protein>
<dbReference type="STRING" id="640938.TR210_990"/>
<name>A0A143YLA0_9LACT</name>
<accession>A0A143YLA0</accession>
<evidence type="ECO:0000313" key="1">
    <source>
        <dbReference type="EMBL" id="CZQ91729.1"/>
    </source>
</evidence>
<evidence type="ECO:0000313" key="3">
    <source>
        <dbReference type="Proteomes" id="UP000076878"/>
    </source>
</evidence>
<dbReference type="InterPro" id="IPR015305">
    <property type="entry name" value="DUF1961"/>
</dbReference>
<dbReference type="Proteomes" id="UP000076878">
    <property type="component" value="Unassembled WGS sequence"/>
</dbReference>
<dbReference type="EMBL" id="FNYT01000003">
    <property type="protein sequence ID" value="SEI76264.1"/>
    <property type="molecule type" value="Genomic_DNA"/>
</dbReference>
<evidence type="ECO:0000313" key="2">
    <source>
        <dbReference type="EMBL" id="SEI76264.1"/>
    </source>
</evidence>
<dbReference type="RefSeq" id="WP_068622149.1">
    <property type="nucleotide sequence ID" value="NZ_FJNB01000005.1"/>
</dbReference>
<dbReference type="InterPro" id="IPR013320">
    <property type="entry name" value="ConA-like_dom_sf"/>
</dbReference>
<keyword evidence="4" id="KW-1185">Reference proteome</keyword>
<dbReference type="EMBL" id="FJNB01000005">
    <property type="protein sequence ID" value="CZQ91729.1"/>
    <property type="molecule type" value="Genomic_DNA"/>
</dbReference>
<dbReference type="SUPFAM" id="SSF49899">
    <property type="entry name" value="Concanavalin A-like lectins/glucanases"/>
    <property type="match status" value="1"/>
</dbReference>
<dbReference type="Pfam" id="PF09224">
    <property type="entry name" value="DUF1961"/>
    <property type="match status" value="1"/>
</dbReference>
<dbReference type="Proteomes" id="UP000199280">
    <property type="component" value="Unassembled WGS sequence"/>
</dbReference>
<dbReference type="OrthoDB" id="7171052at2"/>